<feature type="domain" description="DUF6545" evidence="1">
    <location>
        <begin position="14"/>
        <end position="119"/>
    </location>
</feature>
<comment type="caution">
    <text evidence="2">The sequence shown here is derived from an EMBL/GenBank/DDBJ whole genome shotgun (WGS) entry which is preliminary data.</text>
</comment>
<keyword evidence="3" id="KW-1185">Reference proteome</keyword>
<evidence type="ECO:0000313" key="3">
    <source>
        <dbReference type="Proteomes" id="UP000377595"/>
    </source>
</evidence>
<dbReference type="InterPro" id="IPR046675">
    <property type="entry name" value="DUF6545"/>
</dbReference>
<proteinExistence type="predicted"/>
<sequence length="132" mass="14164">MAGNIHQSPAGSRAAELRPLWEALTRRYPDVALGMDGVLRVRLYRRVLEIRDGMLSLTSVAPPPTSENPGEVAAWVTSSLEAARSGQGTGPAFGIIPGPDFAGDIERETAWLRQVAAAYKLVGRKRTVTPVA</sequence>
<dbReference type="EMBL" id="BLAF01000057">
    <property type="protein sequence ID" value="GES24842.1"/>
    <property type="molecule type" value="Genomic_DNA"/>
</dbReference>
<accession>A0A5M3XV48</accession>
<reference evidence="2 3" key="1">
    <citation type="submission" date="2019-10" db="EMBL/GenBank/DDBJ databases">
        <title>Whole genome shotgun sequence of Acrocarpospora pleiomorpha NBRC 16267.</title>
        <authorList>
            <person name="Ichikawa N."/>
            <person name="Kimura A."/>
            <person name="Kitahashi Y."/>
            <person name="Komaki H."/>
            <person name="Oguchi A."/>
        </authorList>
    </citation>
    <scope>NUCLEOTIDE SEQUENCE [LARGE SCALE GENOMIC DNA]</scope>
    <source>
        <strain evidence="2 3">NBRC 16267</strain>
    </source>
</reference>
<protein>
    <recommendedName>
        <fullName evidence="1">DUF6545 domain-containing protein</fullName>
    </recommendedName>
</protein>
<organism evidence="2 3">
    <name type="scientific">Acrocarpospora pleiomorpha</name>
    <dbReference type="NCBI Taxonomy" id="90975"/>
    <lineage>
        <taxon>Bacteria</taxon>
        <taxon>Bacillati</taxon>
        <taxon>Actinomycetota</taxon>
        <taxon>Actinomycetes</taxon>
        <taxon>Streptosporangiales</taxon>
        <taxon>Streptosporangiaceae</taxon>
        <taxon>Acrocarpospora</taxon>
    </lineage>
</organism>
<dbReference type="Pfam" id="PF20182">
    <property type="entry name" value="DUF6545"/>
    <property type="match status" value="1"/>
</dbReference>
<dbReference type="OrthoDB" id="3685619at2"/>
<dbReference type="Proteomes" id="UP000377595">
    <property type="component" value="Unassembled WGS sequence"/>
</dbReference>
<evidence type="ECO:0000259" key="1">
    <source>
        <dbReference type="Pfam" id="PF20182"/>
    </source>
</evidence>
<name>A0A5M3XV48_9ACTN</name>
<gene>
    <name evidence="2" type="ORF">Aple_077410</name>
</gene>
<dbReference type="AlphaFoldDB" id="A0A5M3XV48"/>
<dbReference type="RefSeq" id="WP_155349651.1">
    <property type="nucleotide sequence ID" value="NZ_BAAAHM010000069.1"/>
</dbReference>
<evidence type="ECO:0000313" key="2">
    <source>
        <dbReference type="EMBL" id="GES24842.1"/>
    </source>
</evidence>